<evidence type="ECO:0000256" key="1">
    <source>
        <dbReference type="ARBA" id="ARBA00004141"/>
    </source>
</evidence>
<feature type="transmembrane region" description="Helical" evidence="3">
    <location>
        <begin position="533"/>
        <end position="551"/>
    </location>
</feature>
<keyword evidence="3" id="KW-0812">Transmembrane</keyword>
<keyword evidence="3" id="KW-0472">Membrane</keyword>
<feature type="transmembrane region" description="Helical" evidence="3">
    <location>
        <begin position="402"/>
        <end position="419"/>
    </location>
</feature>
<keyword evidence="3" id="KW-1133">Transmembrane helix</keyword>
<feature type="transmembrane region" description="Helical" evidence="3">
    <location>
        <begin position="53"/>
        <end position="73"/>
    </location>
</feature>
<evidence type="ECO:0000313" key="5">
    <source>
        <dbReference type="EMBL" id="OXA46475.1"/>
    </source>
</evidence>
<feature type="transmembrane region" description="Helical" evidence="3">
    <location>
        <begin position="80"/>
        <end position="99"/>
    </location>
</feature>
<feature type="region of interest" description="Disordered" evidence="2">
    <location>
        <begin position="1"/>
        <end position="23"/>
    </location>
</feature>
<feature type="transmembrane region" description="Helical" evidence="3">
    <location>
        <begin position="138"/>
        <end position="158"/>
    </location>
</feature>
<dbReference type="Proteomes" id="UP000198287">
    <property type="component" value="Unassembled WGS sequence"/>
</dbReference>
<protein>
    <submittedName>
        <fullName evidence="5">Monocarboxylate transporter 12</fullName>
    </submittedName>
</protein>
<evidence type="ECO:0000313" key="6">
    <source>
        <dbReference type="Proteomes" id="UP000198287"/>
    </source>
</evidence>
<gene>
    <name evidence="5" type="ORF">Fcan01_18562</name>
</gene>
<feature type="transmembrane region" description="Helical" evidence="3">
    <location>
        <begin position="472"/>
        <end position="488"/>
    </location>
</feature>
<proteinExistence type="predicted"/>
<feature type="transmembrane region" description="Helical" evidence="3">
    <location>
        <begin position="439"/>
        <end position="460"/>
    </location>
</feature>
<reference evidence="5 6" key="1">
    <citation type="submission" date="2015-12" db="EMBL/GenBank/DDBJ databases">
        <title>The genome of Folsomia candida.</title>
        <authorList>
            <person name="Faddeeva A."/>
            <person name="Derks M.F."/>
            <person name="Anvar Y."/>
            <person name="Smit S."/>
            <person name="Van Straalen N."/>
            <person name="Roelofs D."/>
        </authorList>
    </citation>
    <scope>NUCLEOTIDE SEQUENCE [LARGE SCALE GENOMIC DNA]</scope>
    <source>
        <strain evidence="5 6">VU population</strain>
        <tissue evidence="5">Whole body</tissue>
    </source>
</reference>
<comment type="subcellular location">
    <subcellularLocation>
        <location evidence="1">Membrane</location>
        <topology evidence="1">Multi-pass membrane protein</topology>
    </subcellularLocation>
</comment>
<comment type="caution">
    <text evidence="5">The sequence shown here is derived from an EMBL/GenBank/DDBJ whole genome shotgun (WGS) entry which is preliminary data.</text>
</comment>
<feature type="domain" description="Major facilitator superfamily (MFS) profile" evidence="4">
    <location>
        <begin position="402"/>
        <end position="629"/>
    </location>
</feature>
<organism evidence="5 6">
    <name type="scientific">Folsomia candida</name>
    <name type="common">Springtail</name>
    <dbReference type="NCBI Taxonomy" id="158441"/>
    <lineage>
        <taxon>Eukaryota</taxon>
        <taxon>Metazoa</taxon>
        <taxon>Ecdysozoa</taxon>
        <taxon>Arthropoda</taxon>
        <taxon>Hexapoda</taxon>
        <taxon>Collembola</taxon>
        <taxon>Entomobryomorpha</taxon>
        <taxon>Isotomoidea</taxon>
        <taxon>Isotomidae</taxon>
        <taxon>Proisotominae</taxon>
        <taxon>Folsomia</taxon>
    </lineage>
</organism>
<dbReference type="InterPro" id="IPR036259">
    <property type="entry name" value="MFS_trans_sf"/>
</dbReference>
<feature type="transmembrane region" description="Helical" evidence="3">
    <location>
        <begin position="170"/>
        <end position="188"/>
    </location>
</feature>
<dbReference type="GO" id="GO:0008028">
    <property type="term" value="F:monocarboxylic acid transmembrane transporter activity"/>
    <property type="evidence" value="ECO:0007669"/>
    <property type="project" value="TreeGrafter"/>
</dbReference>
<dbReference type="PROSITE" id="PS50850">
    <property type="entry name" value="MFS"/>
    <property type="match status" value="1"/>
</dbReference>
<name>A0A226DLP9_FOLCA</name>
<dbReference type="EMBL" id="LNIX01000015">
    <property type="protein sequence ID" value="OXA46475.1"/>
    <property type="molecule type" value="Genomic_DNA"/>
</dbReference>
<dbReference type="InterPro" id="IPR050327">
    <property type="entry name" value="Proton-linked_MCT"/>
</dbReference>
<evidence type="ECO:0000259" key="4">
    <source>
        <dbReference type="PROSITE" id="PS50850"/>
    </source>
</evidence>
<dbReference type="InterPro" id="IPR011701">
    <property type="entry name" value="MFS"/>
</dbReference>
<dbReference type="SUPFAM" id="SSF103473">
    <property type="entry name" value="MFS general substrate transporter"/>
    <property type="match status" value="1"/>
</dbReference>
<dbReference type="AlphaFoldDB" id="A0A226DLP9"/>
<keyword evidence="6" id="KW-1185">Reference proteome</keyword>
<dbReference type="PANTHER" id="PTHR11360:SF284">
    <property type="entry name" value="EG:103B4.3 PROTEIN-RELATED"/>
    <property type="match status" value="1"/>
</dbReference>
<dbReference type="Gene3D" id="1.20.1250.20">
    <property type="entry name" value="MFS general substrate transporter like domains"/>
    <property type="match status" value="2"/>
</dbReference>
<dbReference type="OMA" id="AMWHIIV"/>
<feature type="transmembrane region" description="Helical" evidence="3">
    <location>
        <begin position="563"/>
        <end position="585"/>
    </location>
</feature>
<dbReference type="OrthoDB" id="6499973at2759"/>
<feature type="transmembrane region" description="Helical" evidence="3">
    <location>
        <begin position="500"/>
        <end position="521"/>
    </location>
</feature>
<dbReference type="Pfam" id="PF07690">
    <property type="entry name" value="MFS_1"/>
    <property type="match status" value="2"/>
</dbReference>
<sequence length="629" mass="68375">MILETGQKSSSSEGGKKNVPKPPDGADGVAYTFGLFFVKICEDFKESKSATSWIASIMAGMTYGVGPLAGAVVNTYGCRVVSITGSIIAAFGFAISYFAQCVEHLYLSIGVIGGLGLGLIYLPAIVSVTIYFEKKRAFATGIAVCGSGAGTFILAPFIEWLIRACGWRMSLVVTGGIILLCFVFSLFFRPLEDDDYEDSSQDTIPTIVEPDEDDEEEREAVQPLMKMNGSLRPKAFNLRSTPTTVRRRAQQFWRFFDGVGMKIGGAQNVIGVINDTPLTMSCSQPALKSIVAESTDSLPRMGRLTTKRHSLKTLEFGSNAGLRTPTQTPHTGVILQRKDIFYSGSLVKLSAQLFPSNGNLPMQTEKKAVYGETEDVTDAEEMSEFKKVFKAMMDLSLLKNPIFLFFAFSNFFTSIGYNVPYIYLVDKAAGDSSAPKNDLQAAGFLLAIVGISNTLSRVMLGYLSDKPWVNRLYLYNTALIICGLATGICSHTDNINLLRLYAATFGATVGVYVSLTSVILVDLLGLGKLTNAFGLLLLFQGIATVVGPPMVGLLFDIFGDYEYGFWLAGGMICLSGGMLFLIPLLERKSNYPNMQQADCDTDGTNNEHIVIYCPGEKGRKGSNNNVSKY</sequence>
<dbReference type="InterPro" id="IPR020846">
    <property type="entry name" value="MFS_dom"/>
</dbReference>
<evidence type="ECO:0000256" key="2">
    <source>
        <dbReference type="SAM" id="MobiDB-lite"/>
    </source>
</evidence>
<dbReference type="GO" id="GO:0016020">
    <property type="term" value="C:membrane"/>
    <property type="evidence" value="ECO:0007669"/>
    <property type="project" value="UniProtKB-SubCell"/>
</dbReference>
<feature type="transmembrane region" description="Helical" evidence="3">
    <location>
        <begin position="105"/>
        <end position="126"/>
    </location>
</feature>
<accession>A0A226DLP9</accession>
<feature type="compositionally biased region" description="Low complexity" evidence="2">
    <location>
        <begin position="1"/>
        <end position="13"/>
    </location>
</feature>
<dbReference type="PANTHER" id="PTHR11360">
    <property type="entry name" value="MONOCARBOXYLATE TRANSPORTER"/>
    <property type="match status" value="1"/>
</dbReference>
<evidence type="ECO:0000256" key="3">
    <source>
        <dbReference type="SAM" id="Phobius"/>
    </source>
</evidence>